<gene>
    <name evidence="1" type="ORF">OIDMADRAFT_18556</name>
</gene>
<keyword evidence="2" id="KW-1185">Reference proteome</keyword>
<reference evidence="2" key="2">
    <citation type="submission" date="2015-01" db="EMBL/GenBank/DDBJ databases">
        <title>Evolutionary Origins and Diversification of the Mycorrhizal Mutualists.</title>
        <authorList>
            <consortium name="DOE Joint Genome Institute"/>
            <consortium name="Mycorrhizal Genomics Consortium"/>
            <person name="Kohler A."/>
            <person name="Kuo A."/>
            <person name="Nagy L.G."/>
            <person name="Floudas D."/>
            <person name="Copeland A."/>
            <person name="Barry K.W."/>
            <person name="Cichocki N."/>
            <person name="Veneault-Fourrey C."/>
            <person name="LaButti K."/>
            <person name="Lindquist E.A."/>
            <person name="Lipzen A."/>
            <person name="Lundell T."/>
            <person name="Morin E."/>
            <person name="Murat C."/>
            <person name="Riley R."/>
            <person name="Ohm R."/>
            <person name="Sun H."/>
            <person name="Tunlid A."/>
            <person name="Henrissat B."/>
            <person name="Grigoriev I.V."/>
            <person name="Hibbett D.S."/>
            <person name="Martin F."/>
        </authorList>
    </citation>
    <scope>NUCLEOTIDE SEQUENCE [LARGE SCALE GENOMIC DNA]</scope>
    <source>
        <strain evidence="2">Zn</strain>
    </source>
</reference>
<dbReference type="InParanoid" id="A0A0C3DMM6"/>
<dbReference type="Gene3D" id="3.30.559.30">
    <property type="entry name" value="Nonribosomal peptide synthetase, condensation domain"/>
    <property type="match status" value="1"/>
</dbReference>
<evidence type="ECO:0000313" key="2">
    <source>
        <dbReference type="Proteomes" id="UP000054321"/>
    </source>
</evidence>
<reference evidence="1 2" key="1">
    <citation type="submission" date="2014-04" db="EMBL/GenBank/DDBJ databases">
        <authorList>
            <consortium name="DOE Joint Genome Institute"/>
            <person name="Kuo A."/>
            <person name="Martino E."/>
            <person name="Perotto S."/>
            <person name="Kohler A."/>
            <person name="Nagy L.G."/>
            <person name="Floudas D."/>
            <person name="Copeland A."/>
            <person name="Barry K.W."/>
            <person name="Cichocki N."/>
            <person name="Veneault-Fourrey C."/>
            <person name="LaButti K."/>
            <person name="Lindquist E.A."/>
            <person name="Lipzen A."/>
            <person name="Lundell T."/>
            <person name="Morin E."/>
            <person name="Murat C."/>
            <person name="Sun H."/>
            <person name="Tunlid A."/>
            <person name="Henrissat B."/>
            <person name="Grigoriev I.V."/>
            <person name="Hibbett D.S."/>
            <person name="Martin F."/>
            <person name="Nordberg H.P."/>
            <person name="Cantor M.N."/>
            <person name="Hua S.X."/>
        </authorList>
    </citation>
    <scope>NUCLEOTIDE SEQUENCE [LARGE SCALE GENOMIC DNA]</scope>
    <source>
        <strain evidence="1 2">Zn</strain>
    </source>
</reference>
<evidence type="ECO:0000313" key="1">
    <source>
        <dbReference type="EMBL" id="KIN03263.1"/>
    </source>
</evidence>
<protein>
    <submittedName>
        <fullName evidence="1">Uncharacterized protein</fullName>
    </submittedName>
</protein>
<proteinExistence type="predicted"/>
<dbReference type="EMBL" id="KN832874">
    <property type="protein sequence ID" value="KIN03263.1"/>
    <property type="molecule type" value="Genomic_DNA"/>
</dbReference>
<accession>A0A0C3DMM6</accession>
<sequence>MSRSHGGGDRKITVLDVFVNVYILSAQIQPYLWTYNNRLTIHLGYNEAYYTQVEARKYGELIQSILLRELGVE</sequence>
<dbReference type="HOGENOM" id="CLU_2705479_0_0_1"/>
<organism evidence="1 2">
    <name type="scientific">Oidiodendron maius (strain Zn)</name>
    <dbReference type="NCBI Taxonomy" id="913774"/>
    <lineage>
        <taxon>Eukaryota</taxon>
        <taxon>Fungi</taxon>
        <taxon>Dikarya</taxon>
        <taxon>Ascomycota</taxon>
        <taxon>Pezizomycotina</taxon>
        <taxon>Leotiomycetes</taxon>
        <taxon>Leotiomycetes incertae sedis</taxon>
        <taxon>Myxotrichaceae</taxon>
        <taxon>Oidiodendron</taxon>
    </lineage>
</organism>
<dbReference type="AlphaFoldDB" id="A0A0C3DMM6"/>
<name>A0A0C3DMM6_OIDMZ</name>
<dbReference type="OrthoDB" id="2548233at2759"/>
<dbReference type="Proteomes" id="UP000054321">
    <property type="component" value="Unassembled WGS sequence"/>
</dbReference>